<dbReference type="EMBL" id="LR134529">
    <property type="protein sequence ID" value="VEJ44876.1"/>
    <property type="molecule type" value="Genomic_DNA"/>
</dbReference>
<organism evidence="1 2">
    <name type="scientific">Bartonella vinsonii</name>
    <name type="common">Rochalimaea vinsonii</name>
    <dbReference type="NCBI Taxonomy" id="33047"/>
    <lineage>
        <taxon>Bacteria</taxon>
        <taxon>Pseudomonadati</taxon>
        <taxon>Pseudomonadota</taxon>
        <taxon>Alphaproteobacteria</taxon>
        <taxon>Hyphomicrobiales</taxon>
        <taxon>Bartonellaceae</taxon>
        <taxon>Bartonella</taxon>
    </lineage>
</organism>
<reference evidence="1 2" key="1">
    <citation type="submission" date="2018-12" db="EMBL/GenBank/DDBJ databases">
        <authorList>
            <consortium name="Pathogen Informatics"/>
        </authorList>
    </citation>
    <scope>NUCLEOTIDE SEQUENCE [LARGE SCALE GENOMIC DNA]</scope>
    <source>
        <strain evidence="1 2">NCTC12905</strain>
    </source>
</reference>
<sequence length="46" mass="5183">MSKDQYEMGKINCIELCRQAAVWKGWFWRLGGGHIVFIGGGYGCCL</sequence>
<evidence type="ECO:0000313" key="2">
    <source>
        <dbReference type="Proteomes" id="UP000274201"/>
    </source>
</evidence>
<name>A0A3S4ZBU4_BARVI</name>
<dbReference type="AlphaFoldDB" id="A0A3S4ZBU4"/>
<proteinExistence type="predicted"/>
<evidence type="ECO:0000313" key="1">
    <source>
        <dbReference type="EMBL" id="VEJ44876.1"/>
    </source>
</evidence>
<protein>
    <submittedName>
        <fullName evidence="1">Uncharacterized protein</fullName>
    </submittedName>
</protein>
<gene>
    <name evidence="1" type="ORF">NCTC12905_00519</name>
</gene>
<dbReference type="RefSeq" id="WP_164713721.1">
    <property type="nucleotide sequence ID" value="NZ_LR134529.1"/>
</dbReference>
<accession>A0A3S4ZBU4</accession>
<dbReference type="Proteomes" id="UP000274201">
    <property type="component" value="Chromosome"/>
</dbReference>